<dbReference type="RefSeq" id="WP_187537281.1">
    <property type="nucleotide sequence ID" value="NZ_BAABJT010000001.1"/>
</dbReference>
<protein>
    <submittedName>
        <fullName evidence="1">DUF3775 domain-containing protein</fullName>
    </submittedName>
</protein>
<dbReference type="Pfam" id="PF12616">
    <property type="entry name" value="DUF3775"/>
    <property type="match status" value="1"/>
</dbReference>
<reference evidence="1 2" key="1">
    <citation type="submission" date="2020-08" db="EMBL/GenBank/DDBJ databases">
        <title>Genome sequence of Sphingomonas lutea KCTC 23642T.</title>
        <authorList>
            <person name="Hyun D.-W."/>
            <person name="Bae J.-W."/>
        </authorList>
    </citation>
    <scope>NUCLEOTIDE SEQUENCE [LARGE SCALE GENOMIC DNA]</scope>
    <source>
        <strain evidence="1 2">KCTC 23642</strain>
    </source>
</reference>
<dbReference type="KEGG" id="slut:H9L13_08300"/>
<dbReference type="Proteomes" id="UP000515971">
    <property type="component" value="Chromosome"/>
</dbReference>
<evidence type="ECO:0000313" key="1">
    <source>
        <dbReference type="EMBL" id="QNN66689.1"/>
    </source>
</evidence>
<dbReference type="EMBL" id="CP060718">
    <property type="protein sequence ID" value="QNN66689.1"/>
    <property type="molecule type" value="Genomic_DNA"/>
</dbReference>
<keyword evidence="2" id="KW-1185">Reference proteome</keyword>
<organism evidence="1 2">
    <name type="scientific">Sphingomonas lutea</name>
    <dbReference type="NCBI Taxonomy" id="1045317"/>
    <lineage>
        <taxon>Bacteria</taxon>
        <taxon>Pseudomonadati</taxon>
        <taxon>Pseudomonadota</taxon>
        <taxon>Alphaproteobacteria</taxon>
        <taxon>Sphingomonadales</taxon>
        <taxon>Sphingomonadaceae</taxon>
        <taxon>Sphingomonas</taxon>
    </lineage>
</organism>
<name>A0A7G9SFR4_9SPHN</name>
<gene>
    <name evidence="1" type="ORF">H9L13_08300</name>
</gene>
<dbReference type="AlphaFoldDB" id="A0A7G9SFR4"/>
<evidence type="ECO:0000313" key="2">
    <source>
        <dbReference type="Proteomes" id="UP000515971"/>
    </source>
</evidence>
<proteinExistence type="predicted"/>
<sequence>MDPLTSLDTLCRIILRAREYEAQTATDYDGNEAAENVDDDEEGTLSVLDDTINDSVEEELKAALEDLGEDQLAEVMAFCWVGQGTYDSSDWDEAMEEAQSLVSDGASGAISELVDMPMLASVLESGMAAFDLSCDGIGELS</sequence>
<dbReference type="InterPro" id="IPR022254">
    <property type="entry name" value="DUF3775"/>
</dbReference>
<accession>A0A7G9SFR4</accession>